<evidence type="ECO:0000313" key="4">
    <source>
        <dbReference type="EMBL" id="QEX16542.1"/>
    </source>
</evidence>
<keyword evidence="4" id="KW-0808">Transferase</keyword>
<dbReference type="PANTHER" id="PTHR43713">
    <property type="entry name" value="GLUTAMATE-1-SEMIALDEHYDE 2,1-AMINOMUTASE"/>
    <property type="match status" value="1"/>
</dbReference>
<organism evidence="4 5">
    <name type="scientific">Hypericibacter terrae</name>
    <dbReference type="NCBI Taxonomy" id="2602015"/>
    <lineage>
        <taxon>Bacteria</taxon>
        <taxon>Pseudomonadati</taxon>
        <taxon>Pseudomonadota</taxon>
        <taxon>Alphaproteobacteria</taxon>
        <taxon>Rhodospirillales</taxon>
        <taxon>Dongiaceae</taxon>
        <taxon>Hypericibacter</taxon>
    </lineage>
</organism>
<evidence type="ECO:0000256" key="3">
    <source>
        <dbReference type="RuleBase" id="RU003560"/>
    </source>
</evidence>
<accession>A0A5J6MGE8</accession>
<dbReference type="Pfam" id="PF00202">
    <property type="entry name" value="Aminotran_3"/>
    <property type="match status" value="1"/>
</dbReference>
<evidence type="ECO:0000256" key="1">
    <source>
        <dbReference type="ARBA" id="ARBA00001933"/>
    </source>
</evidence>
<dbReference type="Gene3D" id="3.40.640.10">
    <property type="entry name" value="Type I PLP-dependent aspartate aminotransferase-like (Major domain)"/>
    <property type="match status" value="1"/>
</dbReference>
<dbReference type="InterPro" id="IPR015424">
    <property type="entry name" value="PyrdxlP-dep_Trfase"/>
</dbReference>
<dbReference type="EMBL" id="CP042906">
    <property type="protein sequence ID" value="QEX16542.1"/>
    <property type="molecule type" value="Genomic_DNA"/>
</dbReference>
<dbReference type="PANTHER" id="PTHR43713:SF3">
    <property type="entry name" value="GLUTAMATE-1-SEMIALDEHYDE 2,1-AMINOMUTASE 1, CHLOROPLASTIC-RELATED"/>
    <property type="match status" value="1"/>
</dbReference>
<dbReference type="RefSeq" id="WP_151176885.1">
    <property type="nucleotide sequence ID" value="NZ_CP042906.1"/>
</dbReference>
<dbReference type="Proteomes" id="UP000326202">
    <property type="component" value="Chromosome"/>
</dbReference>
<reference evidence="4 5" key="1">
    <citation type="submission" date="2019-08" db="EMBL/GenBank/DDBJ databases">
        <title>Hyperibacter terrae gen. nov., sp. nov. and Hyperibacter viscosus sp. nov., two new members in the family Rhodospirillaceae isolated from the rhizosphere of Hypericum perforatum.</title>
        <authorList>
            <person name="Noviana Z."/>
        </authorList>
    </citation>
    <scope>NUCLEOTIDE SEQUENCE [LARGE SCALE GENOMIC DNA]</scope>
    <source>
        <strain evidence="4 5">R5913</strain>
    </source>
</reference>
<dbReference type="Gene3D" id="3.90.1150.10">
    <property type="entry name" value="Aspartate Aminotransferase, domain 1"/>
    <property type="match status" value="1"/>
</dbReference>
<dbReference type="GO" id="GO:0030170">
    <property type="term" value="F:pyridoxal phosphate binding"/>
    <property type="evidence" value="ECO:0007669"/>
    <property type="project" value="InterPro"/>
</dbReference>
<comment type="cofactor">
    <cofactor evidence="1">
        <name>pyridoxal 5'-phosphate</name>
        <dbReference type="ChEBI" id="CHEBI:597326"/>
    </cofactor>
</comment>
<comment type="similarity">
    <text evidence="3">Belongs to the class-III pyridoxal-phosphate-dependent aminotransferase family.</text>
</comment>
<sequence length="452" mass="48123">MSATGLASRSSNQNLTSALREAEDRYIQANPRSAAIHGASQAAMPGGNTRTTLHYSPFPVCIRSAEGSRVTDVDGHSYVDFINEYTAGVLGHSDPAVKAALTQAIADGLTLGGPSIYEHELAAIISSRFRSMERLRFCNSGTEANLLALATARHVTGRPAVLVFDGAYHGSMLYFSHGASPLNMPIPFFSTPYNDAAAAVKAIERHAHELAAVIVEPLQGGAGAIPGDPAFMAALRDTTRKHGIVFIMDEVMTSRLSPSGVQGRLGIKPDMTTLGKYVGGGMTIGAFGGRADIMERFNPTAPNALPHGGTFNNNVLAMAAGHAAFTKVLTPEAIDRMNARGDELRQRINGLAAARGLAVQATGLGSIFGIHFHRGPIRNGHDLDEGERGREREISDLKTLFQLDMMAQGHYINRRILGNLSLQTSAADLTAFLAALEEFLDNRAALIRATVP</sequence>
<gene>
    <name evidence="4" type="primary">atrB</name>
    <name evidence="4" type="ORF">FRZ44_18370</name>
</gene>
<dbReference type="InterPro" id="IPR015422">
    <property type="entry name" value="PyrdxlP-dep_Trfase_small"/>
</dbReference>
<dbReference type="AlphaFoldDB" id="A0A5J6MGE8"/>
<dbReference type="SUPFAM" id="SSF53383">
    <property type="entry name" value="PLP-dependent transferases"/>
    <property type="match status" value="1"/>
</dbReference>
<keyword evidence="4" id="KW-0032">Aminotransferase</keyword>
<keyword evidence="5" id="KW-1185">Reference proteome</keyword>
<dbReference type="GO" id="GO:0008483">
    <property type="term" value="F:transaminase activity"/>
    <property type="evidence" value="ECO:0007669"/>
    <property type="project" value="UniProtKB-KW"/>
</dbReference>
<dbReference type="CDD" id="cd00610">
    <property type="entry name" value="OAT_like"/>
    <property type="match status" value="1"/>
</dbReference>
<dbReference type="InterPro" id="IPR015421">
    <property type="entry name" value="PyrdxlP-dep_Trfase_major"/>
</dbReference>
<name>A0A5J6MGE8_9PROT</name>
<evidence type="ECO:0000256" key="2">
    <source>
        <dbReference type="ARBA" id="ARBA00022898"/>
    </source>
</evidence>
<keyword evidence="2 3" id="KW-0663">Pyridoxal phosphate</keyword>
<dbReference type="KEGG" id="htq:FRZ44_18370"/>
<evidence type="ECO:0000313" key="5">
    <source>
        <dbReference type="Proteomes" id="UP000326202"/>
    </source>
</evidence>
<proteinExistence type="inferred from homology"/>
<protein>
    <submittedName>
        <fullName evidence="4">Aspartate aminotransferase family protein</fullName>
    </submittedName>
</protein>
<dbReference type="InterPro" id="IPR005814">
    <property type="entry name" value="Aminotrans_3"/>
</dbReference>
<dbReference type="OrthoDB" id="9801052at2"/>